<dbReference type="PANTHER" id="PTHR46246">
    <property type="entry name" value="GUANOSINE-3',5'-BIS(DIPHOSPHATE) 3'-PYROPHOSPHOHYDROLASE MESH1"/>
    <property type="match status" value="1"/>
</dbReference>
<dbReference type="OrthoDB" id="9802385at2"/>
<evidence type="ECO:0000313" key="2">
    <source>
        <dbReference type="EMBL" id="KGM57047.1"/>
    </source>
</evidence>
<evidence type="ECO:0000259" key="1">
    <source>
        <dbReference type="SMART" id="SM00471"/>
    </source>
</evidence>
<name>A0A0A0F6P7_9GAMM</name>
<dbReference type="Gene3D" id="1.10.3210.10">
    <property type="entry name" value="Hypothetical protein af1432"/>
    <property type="match status" value="1"/>
</dbReference>
<feature type="domain" description="HD/PDEase" evidence="1">
    <location>
        <begin position="27"/>
        <end position="147"/>
    </location>
</feature>
<dbReference type="RefSeq" id="WP_036208904.1">
    <property type="nucleotide sequence ID" value="NZ_AVPT01000006.1"/>
</dbReference>
<dbReference type="Proteomes" id="UP000029989">
    <property type="component" value="Unassembled WGS sequence"/>
</dbReference>
<dbReference type="InterPro" id="IPR003607">
    <property type="entry name" value="HD/PDEase_dom"/>
</dbReference>
<dbReference type="STRING" id="913325.N799_12695"/>
<keyword evidence="2" id="KW-0378">Hydrolase</keyword>
<evidence type="ECO:0000313" key="3">
    <source>
        <dbReference type="Proteomes" id="UP000029989"/>
    </source>
</evidence>
<accession>A0A0A0F6P7</accession>
<dbReference type="GO" id="GO:0008893">
    <property type="term" value="F:guanosine-3',5'-bis(diphosphate) 3'-diphosphatase activity"/>
    <property type="evidence" value="ECO:0007669"/>
    <property type="project" value="TreeGrafter"/>
</dbReference>
<dbReference type="eggNOG" id="COG0317">
    <property type="taxonomic scope" value="Bacteria"/>
</dbReference>
<dbReference type="SMART" id="SM00471">
    <property type="entry name" value="HDc"/>
    <property type="match status" value="1"/>
</dbReference>
<dbReference type="SUPFAM" id="SSF109604">
    <property type="entry name" value="HD-domain/PDEase-like"/>
    <property type="match status" value="1"/>
</dbReference>
<dbReference type="EMBL" id="AVPT01000006">
    <property type="protein sequence ID" value="KGM57047.1"/>
    <property type="molecule type" value="Genomic_DNA"/>
</dbReference>
<comment type="caution">
    <text evidence="2">The sequence shown here is derived from an EMBL/GenBank/DDBJ whole genome shotgun (WGS) entry which is preliminary data.</text>
</comment>
<gene>
    <name evidence="2" type="ORF">N799_12695</name>
</gene>
<dbReference type="AlphaFoldDB" id="A0A0A0F6P7"/>
<proteinExistence type="predicted"/>
<keyword evidence="3" id="KW-1185">Reference proteome</keyword>
<sequence length="209" mass="22414">MTVLTERFTRAVDHARIAHAAQVRKGSGIPYLYHLLGVASLVIEFGGDEDQAIAGLLHDLIEDCGEAHEPIIRAQFGGRVADIVRACTDGTAEGKASHADPEAKRRDWLARKQAYLAHLHEAGGDVLLVSACDKLHNARAIVQDLENPGVGTAVFARFTGGRDGTLQYYESLARTMAARDVAVAPVLDAVVGRMHELAGALPRHPLAQS</sequence>
<reference evidence="2 3" key="1">
    <citation type="journal article" date="2015" name="Stand. Genomic Sci.">
        <title>Genomic information of the arsenic-resistant bacterium Lysobacter arseniciresistens type strain ZS79(T) and comparison of Lysobacter draft genomes.</title>
        <authorList>
            <person name="Liu L."/>
            <person name="Zhang S."/>
            <person name="Luo M."/>
            <person name="Wang G."/>
        </authorList>
    </citation>
    <scope>NUCLEOTIDE SEQUENCE [LARGE SCALE GENOMIC DNA]</scope>
    <source>
        <strain evidence="2 3">ZS79</strain>
    </source>
</reference>
<dbReference type="PANTHER" id="PTHR46246:SF1">
    <property type="entry name" value="GUANOSINE-3',5'-BIS(DIPHOSPHATE) 3'-PYROPHOSPHOHYDROLASE MESH1"/>
    <property type="match status" value="1"/>
</dbReference>
<dbReference type="Pfam" id="PF13328">
    <property type="entry name" value="HD_4"/>
    <property type="match status" value="1"/>
</dbReference>
<protein>
    <submittedName>
        <fullName evidence="2">Guanosine polyphosphate pyrophosphohydrolase</fullName>
    </submittedName>
</protein>
<organism evidence="2 3">
    <name type="scientific">Lysobacter arseniciresistens ZS79</name>
    <dbReference type="NCBI Taxonomy" id="913325"/>
    <lineage>
        <taxon>Bacteria</taxon>
        <taxon>Pseudomonadati</taxon>
        <taxon>Pseudomonadota</taxon>
        <taxon>Gammaproteobacteria</taxon>
        <taxon>Lysobacterales</taxon>
        <taxon>Lysobacteraceae</taxon>
        <taxon>Novilysobacter</taxon>
    </lineage>
</organism>
<dbReference type="InterPro" id="IPR052194">
    <property type="entry name" value="MESH1"/>
</dbReference>